<evidence type="ECO:0000259" key="7">
    <source>
        <dbReference type="Pfam" id="PF00501"/>
    </source>
</evidence>
<dbReference type="AlphaFoldDB" id="A0A9P9Z8W6"/>
<dbReference type="InterPro" id="IPR025159">
    <property type="entry name" value="AbiEi_N"/>
</dbReference>
<dbReference type="FunFam" id="3.30.300.30:FF:000008">
    <property type="entry name" value="2,3-dihydroxybenzoate-AMP ligase"/>
    <property type="match status" value="1"/>
</dbReference>
<dbReference type="NCBIfam" id="NF004837">
    <property type="entry name" value="PRK06187.1"/>
    <property type="match status" value="1"/>
</dbReference>
<dbReference type="CDD" id="cd12119">
    <property type="entry name" value="ttLC_FACS_AlkK_like"/>
    <property type="match status" value="1"/>
</dbReference>
<protein>
    <recommendedName>
        <fullName evidence="2">4-coumarate--CoA ligase</fullName>
        <ecNumber evidence="2">6.2.1.12</ecNumber>
    </recommendedName>
</protein>
<dbReference type="EMBL" id="JAMQYH010000041">
    <property type="protein sequence ID" value="KAJ1684238.1"/>
    <property type="molecule type" value="Genomic_DNA"/>
</dbReference>
<proteinExistence type="inferred from homology"/>
<dbReference type="PROSITE" id="PS00455">
    <property type="entry name" value="AMP_BINDING"/>
    <property type="match status" value="1"/>
</dbReference>
<comment type="caution">
    <text evidence="10">The sequence shown here is derived from an EMBL/GenBank/DDBJ whole genome shotgun (WGS) entry which is preliminary data.</text>
</comment>
<dbReference type="InterPro" id="IPR042099">
    <property type="entry name" value="ANL_N_sf"/>
</dbReference>
<keyword evidence="3" id="KW-0436">Ligase</keyword>
<evidence type="ECO:0000256" key="6">
    <source>
        <dbReference type="ARBA" id="ARBA00034252"/>
    </source>
</evidence>
<dbReference type="InterPro" id="IPR050237">
    <property type="entry name" value="ATP-dep_AMP-bd_enzyme"/>
</dbReference>
<dbReference type="SUPFAM" id="SSF56801">
    <property type="entry name" value="Acetyl-CoA synthetase-like"/>
    <property type="match status" value="1"/>
</dbReference>
<dbReference type="InterPro" id="IPR000873">
    <property type="entry name" value="AMP-dep_synth/lig_dom"/>
</dbReference>
<dbReference type="GO" id="GO:0106290">
    <property type="term" value="F:trans-cinnamate-CoA ligase activity"/>
    <property type="evidence" value="ECO:0007669"/>
    <property type="project" value="UniProtKB-ARBA"/>
</dbReference>
<evidence type="ECO:0000256" key="1">
    <source>
        <dbReference type="ARBA" id="ARBA00006432"/>
    </source>
</evidence>
<dbReference type="Pfam" id="PF13193">
    <property type="entry name" value="AMP-binding_C"/>
    <property type="match status" value="1"/>
</dbReference>
<evidence type="ECO:0000259" key="9">
    <source>
        <dbReference type="Pfam" id="PF13338"/>
    </source>
</evidence>
<dbReference type="GO" id="GO:0016207">
    <property type="term" value="F:4-coumarate-CoA ligase activity"/>
    <property type="evidence" value="ECO:0007669"/>
    <property type="project" value="UniProtKB-EC"/>
</dbReference>
<evidence type="ECO:0000313" key="10">
    <source>
        <dbReference type="EMBL" id="KAJ1684238.1"/>
    </source>
</evidence>
<dbReference type="InterPro" id="IPR020845">
    <property type="entry name" value="AMP-binding_CS"/>
</dbReference>
<accession>A0A9P9Z8W6</accession>
<comment type="similarity">
    <text evidence="1">Belongs to the ATP-dependent AMP-binding enzyme family.</text>
</comment>
<feature type="domain" description="AbiEi antitoxin N-terminal" evidence="9">
    <location>
        <begin position="570"/>
        <end position="612"/>
    </location>
</feature>
<dbReference type="Pfam" id="PF00501">
    <property type="entry name" value="AMP-binding"/>
    <property type="match status" value="1"/>
</dbReference>
<evidence type="ECO:0000256" key="2">
    <source>
        <dbReference type="ARBA" id="ARBA00012959"/>
    </source>
</evidence>
<comment type="catalytic activity">
    <reaction evidence="4">
        <text>(E)-4-coumarate + ATP + H(+) = (E)-4-coumaroyl-AMP + diphosphate</text>
        <dbReference type="Rhea" id="RHEA:72419"/>
        <dbReference type="ChEBI" id="CHEBI:12876"/>
        <dbReference type="ChEBI" id="CHEBI:15378"/>
        <dbReference type="ChEBI" id="CHEBI:30616"/>
        <dbReference type="ChEBI" id="CHEBI:33019"/>
        <dbReference type="ChEBI" id="CHEBI:192348"/>
    </reaction>
    <physiologicalReaction direction="left-to-right" evidence="4">
        <dbReference type="Rhea" id="RHEA:72420"/>
    </physiologicalReaction>
</comment>
<keyword evidence="11" id="KW-1185">Reference proteome</keyword>
<dbReference type="OrthoDB" id="10253115at2759"/>
<organism evidence="10 11">
    <name type="scientific">Rhynchospora breviuscula</name>
    <dbReference type="NCBI Taxonomy" id="2022672"/>
    <lineage>
        <taxon>Eukaryota</taxon>
        <taxon>Viridiplantae</taxon>
        <taxon>Streptophyta</taxon>
        <taxon>Embryophyta</taxon>
        <taxon>Tracheophyta</taxon>
        <taxon>Spermatophyta</taxon>
        <taxon>Magnoliopsida</taxon>
        <taxon>Liliopsida</taxon>
        <taxon>Poales</taxon>
        <taxon>Cyperaceae</taxon>
        <taxon>Cyperoideae</taxon>
        <taxon>Rhynchosporeae</taxon>
        <taxon>Rhynchospora</taxon>
    </lineage>
</organism>
<comment type="catalytic activity">
    <reaction evidence="5">
        <text>(E)-4-coumaroyl-AMP + CoA = (E)-4-coumaroyl-CoA + AMP + H(+)</text>
        <dbReference type="Rhea" id="RHEA:72423"/>
        <dbReference type="ChEBI" id="CHEBI:15378"/>
        <dbReference type="ChEBI" id="CHEBI:57287"/>
        <dbReference type="ChEBI" id="CHEBI:85008"/>
        <dbReference type="ChEBI" id="CHEBI:192348"/>
        <dbReference type="ChEBI" id="CHEBI:456215"/>
    </reaction>
    <physiologicalReaction direction="left-to-right" evidence="5">
        <dbReference type="Rhea" id="RHEA:72424"/>
    </physiologicalReaction>
</comment>
<reference evidence="10" key="1">
    <citation type="journal article" date="2022" name="Cell">
        <title>Repeat-based holocentromeres influence genome architecture and karyotype evolution.</title>
        <authorList>
            <person name="Hofstatter P.G."/>
            <person name="Thangavel G."/>
            <person name="Lux T."/>
            <person name="Neumann P."/>
            <person name="Vondrak T."/>
            <person name="Novak P."/>
            <person name="Zhang M."/>
            <person name="Costa L."/>
            <person name="Castellani M."/>
            <person name="Scott A."/>
            <person name="Toegelov H."/>
            <person name="Fuchs J."/>
            <person name="Mata-Sucre Y."/>
            <person name="Dias Y."/>
            <person name="Vanzela A.L.L."/>
            <person name="Huettel B."/>
            <person name="Almeida C.C.S."/>
            <person name="Simkova H."/>
            <person name="Souza G."/>
            <person name="Pedrosa-Harand A."/>
            <person name="Macas J."/>
            <person name="Mayer K.F.X."/>
            <person name="Houben A."/>
            <person name="Marques A."/>
        </authorList>
    </citation>
    <scope>NUCLEOTIDE SEQUENCE</scope>
    <source>
        <strain evidence="10">RhyBre1mFocal</strain>
    </source>
</reference>
<dbReference type="EC" id="6.2.1.12" evidence="2"/>
<dbReference type="PANTHER" id="PTHR43767">
    <property type="entry name" value="LONG-CHAIN-FATTY-ACID--COA LIGASE"/>
    <property type="match status" value="1"/>
</dbReference>
<evidence type="ECO:0000313" key="11">
    <source>
        <dbReference type="Proteomes" id="UP001151287"/>
    </source>
</evidence>
<dbReference type="Proteomes" id="UP001151287">
    <property type="component" value="Unassembled WGS sequence"/>
</dbReference>
<evidence type="ECO:0000256" key="4">
    <source>
        <dbReference type="ARBA" id="ARBA00034219"/>
    </source>
</evidence>
<gene>
    <name evidence="10" type="ORF">LUZ63_020531</name>
</gene>
<evidence type="ECO:0000256" key="3">
    <source>
        <dbReference type="ARBA" id="ARBA00022598"/>
    </source>
</evidence>
<dbReference type="InterPro" id="IPR025110">
    <property type="entry name" value="AMP-bd_C"/>
</dbReference>
<sequence length="878" mass="95911">MQDEQLTIGAIRRHVVAVHPDSEVVTATADGTRRRSYAELGRRVGQLANGLRSLGITGDQRVATFQWNNAEHLEAYLAVPSMGAVLHTLNIRLFPEHLVYIANHAEDEVVIVDDSLVGLLAPHLSQMQTVRHVLVAGPDAAEADLDSLRADGTEVGLYEDLLAGQPEDFDWPELDERDAAAMCYTSGTTGNPKGVVYSHRSAWLHSQAVNTGSAAGLSFADRVLPIVPMFHANSWGLAYSALMSGASLCMPDRWLQAEPLVRFVQASQPTVSGAVPTVWNDVLGHLDQYTDVRLDSLRLILCGGSAVPVALQKALWERHGLLIRQAWGMTETSPVASTGIPPVGVSEEESWRYRGTQGRLFCGVEGRIVGDDGQVLPSDGAAVGELEVRGPWVTGGYYDSDDPEAAAKFHDGWLRTGDVGMIDELGYITLTDRSKDVIKSGGEWISSVDLENALMGHEAVLEAAVVGIPDEKWDERPLASVVVREGRSVTAQELRDFLARDFAKWQLPDAWAFIDEVPRTSVGKFDKKVIRRWPWGVRSRRGERWACPQAAPALLPYASEADDAARVHLLDTLADERGVFTTRDALAAGLDDRDVTRAVRSGEWHRIRRGAFVAGPTWAAADPEARHLIRAAAVHRSYGDRVAFSHVTAALLHGLSVWDVDLNRVHVTRLDGGAGRTEPDVVHHEGLCLSDGDVGRRGSSLVTAPARAALECGLLGDTERAVVVLDSALRLTTTPLELASAYDLVQHWPGARHLEIAVRMADARAESVGESRARWLFRVAGLPAPQLQHPVRDARGVLLGTTDFAWPENGALGEFDGRVKYGRLLLPGQDPGSVVFAEKQREDAIRRETGWVLVRLVWSDLERPRLTADRVLRSLRAA</sequence>
<feature type="domain" description="AMP-binding enzyme C-terminal" evidence="8">
    <location>
        <begin position="450"/>
        <end position="524"/>
    </location>
</feature>
<dbReference type="PANTHER" id="PTHR43767:SF11">
    <property type="entry name" value="MEDIUM-CHAIN-FATTY-ACID--COA LIGASE"/>
    <property type="match status" value="1"/>
</dbReference>
<dbReference type="Gene3D" id="3.30.300.30">
    <property type="match status" value="1"/>
</dbReference>
<evidence type="ECO:0000259" key="8">
    <source>
        <dbReference type="Pfam" id="PF13193"/>
    </source>
</evidence>
<dbReference type="InterPro" id="IPR045851">
    <property type="entry name" value="AMP-bd_C_sf"/>
</dbReference>
<name>A0A9P9Z8W6_9POAL</name>
<comment type="catalytic activity">
    <reaction evidence="6">
        <text>(E)-4-coumarate + ATP + CoA = (E)-4-coumaroyl-CoA + AMP + diphosphate</text>
        <dbReference type="Rhea" id="RHEA:19641"/>
        <dbReference type="ChEBI" id="CHEBI:12876"/>
        <dbReference type="ChEBI" id="CHEBI:30616"/>
        <dbReference type="ChEBI" id="CHEBI:33019"/>
        <dbReference type="ChEBI" id="CHEBI:57287"/>
        <dbReference type="ChEBI" id="CHEBI:85008"/>
        <dbReference type="ChEBI" id="CHEBI:456215"/>
        <dbReference type="EC" id="6.2.1.12"/>
    </reaction>
    <physiologicalReaction direction="left-to-right" evidence="6">
        <dbReference type="Rhea" id="RHEA:19642"/>
    </physiologicalReaction>
</comment>
<dbReference type="GO" id="GO:0009698">
    <property type="term" value="P:phenylpropanoid metabolic process"/>
    <property type="evidence" value="ECO:0007669"/>
    <property type="project" value="UniProtKB-ARBA"/>
</dbReference>
<dbReference type="Gene3D" id="3.40.50.12780">
    <property type="entry name" value="N-terminal domain of ligase-like"/>
    <property type="match status" value="1"/>
</dbReference>
<feature type="domain" description="AMP-dependent synthetase/ligase" evidence="7">
    <location>
        <begin position="14"/>
        <end position="398"/>
    </location>
</feature>
<evidence type="ECO:0000256" key="5">
    <source>
        <dbReference type="ARBA" id="ARBA00034223"/>
    </source>
</evidence>
<dbReference type="Pfam" id="PF13338">
    <property type="entry name" value="AbiEi_4"/>
    <property type="match status" value="1"/>
</dbReference>